<dbReference type="HOGENOM" id="CLU_032589_1_0_1"/>
<gene>
    <name evidence="9" type="ORF">CAPTEDRAFT_214594</name>
</gene>
<keyword evidence="6" id="KW-0472">Membrane</keyword>
<dbReference type="AlphaFoldDB" id="R7VJP7"/>
<evidence type="ECO:0000313" key="11">
    <source>
        <dbReference type="Proteomes" id="UP000014760"/>
    </source>
</evidence>
<reference evidence="10" key="3">
    <citation type="submission" date="2015-06" db="UniProtKB">
        <authorList>
            <consortium name="EnsemblMetazoa"/>
        </authorList>
    </citation>
    <scope>IDENTIFICATION</scope>
</reference>
<dbReference type="EMBL" id="AMQN01017649">
    <property type="status" value="NOT_ANNOTATED_CDS"/>
    <property type="molecule type" value="Genomic_DNA"/>
</dbReference>
<keyword evidence="11" id="KW-1185">Reference proteome</keyword>
<comment type="subcellular location">
    <subcellularLocation>
        <location evidence="1">Membrane</location>
        <topology evidence="1">Single-pass membrane protein</topology>
    </subcellularLocation>
</comment>
<keyword evidence="3" id="KW-0808">Transferase</keyword>
<dbReference type="InterPro" id="IPR049625">
    <property type="entry name" value="Glyco_transf_61_cat"/>
</dbReference>
<evidence type="ECO:0000256" key="4">
    <source>
        <dbReference type="ARBA" id="ARBA00022692"/>
    </source>
</evidence>
<sequence>MFEKWAMLVLVGTTICYTFLTMHSAQSNKQLATNAKLLRDADEESPLSVEARITALISVMTSYQKKIESIGKNILEDRNGTQAARVKIHTTDRKRLFAQDENFFDELEAFPFVQTVFFKWNITEMRKYLFPTQYPFTSTDCKLIGKFTNLTKCSTDISGLLRGHKLDDSFVRLGLPSGYSHDSVHQTTWTFLHVIQDAAVSEHGDVIAGNLTLTPQKCRYNETGRTPSNYSNLELHDQVFAVHQFWDQAFYHSHFESVPRLAPYVKFLNDNPSVKIFLRGGESNVRYLGIKNLDQRRLKDWKFRARVLYSPAGSPCGYPPLLTTQLMSLYAKRGLENNPEKQNKIILIKRSHKRFFRQHEEIAAMLEAQASEHDLELFVFRDDPVPNINLTRRMFNEAFMIIAPHGAGESNMLYAQPGTVILEGMCFESKVKVNTCYQLSADLLGMRYYGMLFKSGCFDITAKQMENPVKYFLQHLLKTTHTITKMRPVKERAFNRVTCANKTV</sequence>
<dbReference type="Proteomes" id="UP000014760">
    <property type="component" value="Unassembled WGS sequence"/>
</dbReference>
<evidence type="ECO:0000256" key="5">
    <source>
        <dbReference type="ARBA" id="ARBA00022989"/>
    </source>
</evidence>
<proteinExistence type="predicted"/>
<dbReference type="GO" id="GO:0016020">
    <property type="term" value="C:membrane"/>
    <property type="evidence" value="ECO:0007669"/>
    <property type="project" value="UniProtKB-SubCell"/>
</dbReference>
<evidence type="ECO:0000256" key="7">
    <source>
        <dbReference type="ARBA" id="ARBA00023180"/>
    </source>
</evidence>
<feature type="domain" description="Glycosyltransferase 61 catalytic" evidence="8">
    <location>
        <begin position="250"/>
        <end position="422"/>
    </location>
</feature>
<evidence type="ECO:0000256" key="6">
    <source>
        <dbReference type="ARBA" id="ARBA00023136"/>
    </source>
</evidence>
<keyword evidence="5" id="KW-1133">Transmembrane helix</keyword>
<name>R7VJP7_CAPTE</name>
<dbReference type="STRING" id="283909.R7VJP7"/>
<keyword evidence="4" id="KW-0812">Transmembrane</keyword>
<dbReference type="GO" id="GO:0035269">
    <property type="term" value="P:protein O-linked glycosylation via mannose"/>
    <property type="evidence" value="ECO:0007669"/>
    <property type="project" value="TreeGrafter"/>
</dbReference>
<evidence type="ECO:0000256" key="3">
    <source>
        <dbReference type="ARBA" id="ARBA00022679"/>
    </source>
</evidence>
<dbReference type="EnsemblMetazoa" id="CapteT214594">
    <property type="protein sequence ID" value="CapteP214594"/>
    <property type="gene ID" value="CapteG214594"/>
</dbReference>
<evidence type="ECO:0000259" key="8">
    <source>
        <dbReference type="Pfam" id="PF04577"/>
    </source>
</evidence>
<evidence type="ECO:0000313" key="10">
    <source>
        <dbReference type="EnsemblMetazoa" id="CapteP214594"/>
    </source>
</evidence>
<evidence type="ECO:0000256" key="2">
    <source>
        <dbReference type="ARBA" id="ARBA00022676"/>
    </source>
</evidence>
<dbReference type="InterPro" id="IPR007657">
    <property type="entry name" value="Glycosyltransferase_61"/>
</dbReference>
<evidence type="ECO:0000313" key="9">
    <source>
        <dbReference type="EMBL" id="ELU16095.1"/>
    </source>
</evidence>
<dbReference type="PANTHER" id="PTHR20961">
    <property type="entry name" value="GLYCOSYLTRANSFERASE"/>
    <property type="match status" value="1"/>
</dbReference>
<reference evidence="9 11" key="2">
    <citation type="journal article" date="2013" name="Nature">
        <title>Insights into bilaterian evolution from three spiralian genomes.</title>
        <authorList>
            <person name="Simakov O."/>
            <person name="Marletaz F."/>
            <person name="Cho S.J."/>
            <person name="Edsinger-Gonzales E."/>
            <person name="Havlak P."/>
            <person name="Hellsten U."/>
            <person name="Kuo D.H."/>
            <person name="Larsson T."/>
            <person name="Lv J."/>
            <person name="Arendt D."/>
            <person name="Savage R."/>
            <person name="Osoegawa K."/>
            <person name="de Jong P."/>
            <person name="Grimwood J."/>
            <person name="Chapman J.A."/>
            <person name="Shapiro H."/>
            <person name="Aerts A."/>
            <person name="Otillar R.P."/>
            <person name="Terry A.Y."/>
            <person name="Boore J.L."/>
            <person name="Grigoriev I.V."/>
            <person name="Lindberg D.R."/>
            <person name="Seaver E.C."/>
            <person name="Weisblat D.A."/>
            <person name="Putnam N.H."/>
            <person name="Rokhsar D.S."/>
        </authorList>
    </citation>
    <scope>NUCLEOTIDE SEQUENCE</scope>
    <source>
        <strain evidence="9 11">I ESC-2004</strain>
    </source>
</reference>
<reference evidence="11" key="1">
    <citation type="submission" date="2012-12" db="EMBL/GenBank/DDBJ databases">
        <authorList>
            <person name="Hellsten U."/>
            <person name="Grimwood J."/>
            <person name="Chapman J.A."/>
            <person name="Shapiro H."/>
            <person name="Aerts A."/>
            <person name="Otillar R.P."/>
            <person name="Terry A.Y."/>
            <person name="Boore J.L."/>
            <person name="Simakov O."/>
            <person name="Marletaz F."/>
            <person name="Cho S.-J."/>
            <person name="Edsinger-Gonzales E."/>
            <person name="Havlak P."/>
            <person name="Kuo D.-H."/>
            <person name="Larsson T."/>
            <person name="Lv J."/>
            <person name="Arendt D."/>
            <person name="Savage R."/>
            <person name="Osoegawa K."/>
            <person name="de Jong P."/>
            <person name="Lindberg D.R."/>
            <person name="Seaver E.C."/>
            <person name="Weisblat D.A."/>
            <person name="Putnam N.H."/>
            <person name="Grigoriev I.V."/>
            <person name="Rokhsar D.S."/>
        </authorList>
    </citation>
    <scope>NUCLEOTIDE SEQUENCE</scope>
    <source>
        <strain evidence="11">I ESC-2004</strain>
    </source>
</reference>
<accession>R7VJP7</accession>
<dbReference type="OrthoDB" id="2102136at2759"/>
<dbReference type="EMBL" id="KB293344">
    <property type="protein sequence ID" value="ELU16095.1"/>
    <property type="molecule type" value="Genomic_DNA"/>
</dbReference>
<dbReference type="PANTHER" id="PTHR20961:SF38">
    <property type="entry name" value="PROTEIN O-LINKED-MANNOSE BETA-1,4-N-ACETYLGLUCOSAMINYLTRANSFERASE 2"/>
    <property type="match status" value="1"/>
</dbReference>
<evidence type="ECO:0000256" key="1">
    <source>
        <dbReference type="ARBA" id="ARBA00004167"/>
    </source>
</evidence>
<keyword evidence="7" id="KW-0325">Glycoprotein</keyword>
<dbReference type="GO" id="GO:0097363">
    <property type="term" value="F:protein O-acetylglucosaminyltransferase activity"/>
    <property type="evidence" value="ECO:0007669"/>
    <property type="project" value="TreeGrafter"/>
</dbReference>
<keyword evidence="2" id="KW-0328">Glycosyltransferase</keyword>
<dbReference type="Pfam" id="PF04577">
    <property type="entry name" value="Glyco_transf_61"/>
    <property type="match status" value="1"/>
</dbReference>
<protein>
    <recommendedName>
        <fullName evidence="8">Glycosyltransferase 61 catalytic domain-containing protein</fullName>
    </recommendedName>
</protein>
<dbReference type="GO" id="GO:0005783">
    <property type="term" value="C:endoplasmic reticulum"/>
    <property type="evidence" value="ECO:0007669"/>
    <property type="project" value="TreeGrafter"/>
</dbReference>
<organism evidence="9">
    <name type="scientific">Capitella teleta</name>
    <name type="common">Polychaete worm</name>
    <dbReference type="NCBI Taxonomy" id="283909"/>
    <lineage>
        <taxon>Eukaryota</taxon>
        <taxon>Metazoa</taxon>
        <taxon>Spiralia</taxon>
        <taxon>Lophotrochozoa</taxon>
        <taxon>Annelida</taxon>
        <taxon>Polychaeta</taxon>
        <taxon>Sedentaria</taxon>
        <taxon>Scolecida</taxon>
        <taxon>Capitellidae</taxon>
        <taxon>Capitella</taxon>
    </lineage>
</organism>